<dbReference type="Pfam" id="PF01381">
    <property type="entry name" value="HTH_3"/>
    <property type="match status" value="1"/>
</dbReference>
<keyword evidence="3" id="KW-1185">Reference proteome</keyword>
<reference evidence="2 3" key="1">
    <citation type="submission" date="2020-11" db="EMBL/GenBank/DDBJ databases">
        <title>Amino acid is mineralized and recycled by bacteria in oceanic microbiome.</title>
        <authorList>
            <person name="Zheng L.Y."/>
        </authorList>
    </citation>
    <scope>NUCLEOTIDE SEQUENCE [LARGE SCALE GENOMIC DNA]</scope>
    <source>
        <strain evidence="2 3">A32-1</strain>
    </source>
</reference>
<dbReference type="CDD" id="cd00093">
    <property type="entry name" value="HTH_XRE"/>
    <property type="match status" value="1"/>
</dbReference>
<dbReference type="SMART" id="SM00530">
    <property type="entry name" value="HTH_XRE"/>
    <property type="match status" value="1"/>
</dbReference>
<dbReference type="PROSITE" id="PS50943">
    <property type="entry name" value="HTH_CROC1"/>
    <property type="match status" value="1"/>
</dbReference>
<dbReference type="InterPro" id="IPR010982">
    <property type="entry name" value="Lambda_DNA-bd_dom_sf"/>
</dbReference>
<dbReference type="InterPro" id="IPR001387">
    <property type="entry name" value="Cro/C1-type_HTH"/>
</dbReference>
<dbReference type="Proteomes" id="UP000594480">
    <property type="component" value="Chromosome"/>
</dbReference>
<evidence type="ECO:0000313" key="3">
    <source>
        <dbReference type="Proteomes" id="UP000594480"/>
    </source>
</evidence>
<evidence type="ECO:0000313" key="2">
    <source>
        <dbReference type="EMBL" id="QPE05025.1"/>
    </source>
</evidence>
<proteinExistence type="predicted"/>
<accession>A0A7S8MZ57</accession>
<protein>
    <submittedName>
        <fullName evidence="2">Helix-turn-helix transcriptional regulator</fullName>
    </submittedName>
</protein>
<dbReference type="GO" id="GO:0003677">
    <property type="term" value="F:DNA binding"/>
    <property type="evidence" value="ECO:0007669"/>
    <property type="project" value="InterPro"/>
</dbReference>
<organism evidence="2 3">
    <name type="scientific">Microbacterium schleiferi</name>
    <dbReference type="NCBI Taxonomy" id="69362"/>
    <lineage>
        <taxon>Bacteria</taxon>
        <taxon>Bacillati</taxon>
        <taxon>Actinomycetota</taxon>
        <taxon>Actinomycetes</taxon>
        <taxon>Micrococcales</taxon>
        <taxon>Microbacteriaceae</taxon>
        <taxon>Microbacterium</taxon>
    </lineage>
</organism>
<dbReference type="Gene3D" id="1.10.260.40">
    <property type="entry name" value="lambda repressor-like DNA-binding domains"/>
    <property type="match status" value="1"/>
</dbReference>
<dbReference type="AlphaFoldDB" id="A0A7S8MZ57"/>
<dbReference type="SUPFAM" id="SSF47413">
    <property type="entry name" value="lambda repressor-like DNA-binding domains"/>
    <property type="match status" value="1"/>
</dbReference>
<evidence type="ECO:0000259" key="1">
    <source>
        <dbReference type="PROSITE" id="PS50943"/>
    </source>
</evidence>
<name>A0A7S8MZ57_9MICO</name>
<sequence length="71" mass="7962">MRDASAVVRELRAQRGWTQQDLATRARLSRSFVADVESGKPTVESAKLFDLFQALGYEVALRDLTTGHVLR</sequence>
<feature type="domain" description="HTH cro/C1-type" evidence="1">
    <location>
        <begin position="8"/>
        <end position="62"/>
    </location>
</feature>
<gene>
    <name evidence="2" type="ORF">IT882_02585</name>
</gene>
<dbReference type="RefSeq" id="WP_195693045.1">
    <property type="nucleotide sequence ID" value="NZ_CP064760.1"/>
</dbReference>
<dbReference type="EMBL" id="CP064760">
    <property type="protein sequence ID" value="QPE05025.1"/>
    <property type="molecule type" value="Genomic_DNA"/>
</dbReference>
<dbReference type="KEGG" id="msf:IT882_02585"/>